<dbReference type="Proteomes" id="UP000027190">
    <property type="component" value="Unassembled WGS sequence"/>
</dbReference>
<gene>
    <name evidence="2" type="ORF">HY30_06395</name>
</gene>
<organism evidence="2 3">
    <name type="scientific">Hyphomonas chukchiensis</name>
    <dbReference type="NCBI Taxonomy" id="1280947"/>
    <lineage>
        <taxon>Bacteria</taxon>
        <taxon>Pseudomonadati</taxon>
        <taxon>Pseudomonadota</taxon>
        <taxon>Alphaproteobacteria</taxon>
        <taxon>Hyphomonadales</taxon>
        <taxon>Hyphomonadaceae</taxon>
        <taxon>Hyphomonas</taxon>
    </lineage>
</organism>
<dbReference type="AlphaFoldDB" id="A0A062UGC3"/>
<accession>A0A062UGC3</accession>
<proteinExistence type="predicted"/>
<keyword evidence="3" id="KW-1185">Reference proteome</keyword>
<feature type="compositionally biased region" description="Gly residues" evidence="1">
    <location>
        <begin position="28"/>
        <end position="40"/>
    </location>
</feature>
<sequence length="56" mass="5604">MGGLSGQGNAGVRGDYARITEGLRRPRGGQGAGFPTGMGAGVDCSPEDVGPQQKKT</sequence>
<evidence type="ECO:0000256" key="1">
    <source>
        <dbReference type="SAM" id="MobiDB-lite"/>
    </source>
</evidence>
<evidence type="ECO:0000313" key="3">
    <source>
        <dbReference type="Proteomes" id="UP000027190"/>
    </source>
</evidence>
<name>A0A062UGC3_9PROT</name>
<protein>
    <submittedName>
        <fullName evidence="2">Uncharacterized protein</fullName>
    </submittedName>
</protein>
<dbReference type="STRING" id="1280947.HY30_06395"/>
<dbReference type="EMBL" id="AWFG01000041">
    <property type="protein sequence ID" value="KCZ56743.1"/>
    <property type="molecule type" value="Genomic_DNA"/>
</dbReference>
<feature type="region of interest" description="Disordered" evidence="1">
    <location>
        <begin position="17"/>
        <end position="56"/>
    </location>
</feature>
<reference evidence="2 3" key="1">
    <citation type="journal article" date="2014" name="Antonie Van Leeuwenhoek">
        <title>Hyphomonas beringensis sp. nov. and Hyphomonas chukchiensis sp. nov., isolated from surface seawater of the Bering Sea and Chukchi Sea.</title>
        <authorList>
            <person name="Li C."/>
            <person name="Lai Q."/>
            <person name="Li G."/>
            <person name="Dong C."/>
            <person name="Wang J."/>
            <person name="Liao Y."/>
            <person name="Shao Z."/>
        </authorList>
    </citation>
    <scope>NUCLEOTIDE SEQUENCE [LARGE SCALE GENOMIC DNA]</scope>
    <source>
        <strain evidence="2 3">BH-BN04-4</strain>
    </source>
</reference>
<comment type="caution">
    <text evidence="2">The sequence shown here is derived from an EMBL/GenBank/DDBJ whole genome shotgun (WGS) entry which is preliminary data.</text>
</comment>
<evidence type="ECO:0000313" key="2">
    <source>
        <dbReference type="EMBL" id="KCZ56743.1"/>
    </source>
</evidence>